<organism evidence="1 2">
    <name type="scientific">Psilocybe cubensis</name>
    <name type="common">Psychedelic mushroom</name>
    <name type="synonym">Stropharia cubensis</name>
    <dbReference type="NCBI Taxonomy" id="181762"/>
    <lineage>
        <taxon>Eukaryota</taxon>
        <taxon>Fungi</taxon>
        <taxon>Dikarya</taxon>
        <taxon>Basidiomycota</taxon>
        <taxon>Agaricomycotina</taxon>
        <taxon>Agaricomycetes</taxon>
        <taxon>Agaricomycetidae</taxon>
        <taxon>Agaricales</taxon>
        <taxon>Agaricineae</taxon>
        <taxon>Strophariaceae</taxon>
        <taxon>Psilocybe</taxon>
    </lineage>
</organism>
<gene>
    <name evidence="1" type="ORF">JR316_0005216</name>
</gene>
<dbReference type="EMBL" id="JAFIQS020000004">
    <property type="protein sequence ID" value="KAH9483115.1"/>
    <property type="molecule type" value="Genomic_DNA"/>
</dbReference>
<sequence>MSKVNQVRGRHSLSRRTIGPPLHILHELRSYIGHTVNTDLQTNRGMKTYILCFETKKKEAQTEVEEDKNQELNDKLSIGIDGRGTAAHSSSKSGRHQFSPLSIPYPIYCDRNFSNLVATTAQKETIYALSTPAGKGGVAIVRISGPDALEVWKSMLHSHGTNKPLREPTPWKLQRCRILHPEDGSLIDDGLAVYFRAPYSYTTFPTVELHIHSGRALISALLSALSSFPQLRPAEPGEFTRQALLGGRLDLTQVEGLHDLIEADTEVQRVWALGGAGGETRSEYDALRNKIIHCLSQIEALIDFGEGEDIEAGVYAQAQIEASELLVTIQKHLSDSRRGELIRSGIKMAIFGPPNAGKSSLFNYLANRQAAIVTPIPGTTRDVLELTLDIGGLPVVVADTAGIRATQDTVEVIGVQRGISAVKAADVSVCVLPLPEALAAFDNGKPIIPEDIQNHVTSSTYFLFNKTDLVSDRDNQDVRAVYRSNGLAGRAWSASLTDGKGTHAFVQGLSTALKSQFEIDDLKHHAPLITRARHRVHLESACRFLEAFLALPPEDVVLAAEELRYAAQAVGRVTGVIGVEDVLDALFRDFCIGK</sequence>
<reference evidence="1" key="1">
    <citation type="submission" date="2021-10" db="EMBL/GenBank/DDBJ databases">
        <title>Psilocybe cubensis genome.</title>
        <authorList>
            <person name="Mckernan K.J."/>
            <person name="Crawford S."/>
            <person name="Trippe A."/>
            <person name="Kane L.T."/>
            <person name="Mclaughlin S."/>
        </authorList>
    </citation>
    <scope>NUCLEOTIDE SEQUENCE</scope>
    <source>
        <strain evidence="1">MGC-MH-2018</strain>
    </source>
</reference>
<keyword evidence="2" id="KW-1185">Reference proteome</keyword>
<evidence type="ECO:0000313" key="1">
    <source>
        <dbReference type="EMBL" id="KAH9483115.1"/>
    </source>
</evidence>
<protein>
    <submittedName>
        <fullName evidence="1">tRNA modification GTPase MnmE</fullName>
    </submittedName>
</protein>
<proteinExistence type="predicted"/>
<dbReference type="Proteomes" id="UP000664032">
    <property type="component" value="Unassembled WGS sequence"/>
</dbReference>
<accession>A0ACB8H538</accession>
<name>A0ACB8H538_PSICU</name>
<comment type="caution">
    <text evidence="1">The sequence shown here is derived from an EMBL/GenBank/DDBJ whole genome shotgun (WGS) entry which is preliminary data.</text>
</comment>
<evidence type="ECO:0000313" key="2">
    <source>
        <dbReference type="Proteomes" id="UP000664032"/>
    </source>
</evidence>